<dbReference type="PANTHER" id="PTHR11717:SF7">
    <property type="entry name" value="LOW MOLECULAR WEIGHT PHOSPHOTYROSINE PROTEIN PHOSPHATASE"/>
    <property type="match status" value="1"/>
</dbReference>
<evidence type="ECO:0000256" key="5">
    <source>
        <dbReference type="PIRSR" id="PIRSR617867-1"/>
    </source>
</evidence>
<feature type="domain" description="Phosphotyrosine protein phosphatase I" evidence="6">
    <location>
        <begin position="2"/>
        <end position="133"/>
    </location>
</feature>
<feature type="active site" description="Nucleophile" evidence="5">
    <location>
        <position position="5"/>
    </location>
</feature>
<comment type="similarity">
    <text evidence="1">Belongs to the low molecular weight phosphotyrosine protein phosphatase family.</text>
</comment>
<feature type="active site" evidence="5">
    <location>
        <position position="11"/>
    </location>
</feature>
<dbReference type="PANTHER" id="PTHR11717">
    <property type="entry name" value="LOW MOLECULAR WEIGHT PROTEIN TYROSINE PHOSPHATASE"/>
    <property type="match status" value="1"/>
</dbReference>
<keyword evidence="4" id="KW-0904">Protein phosphatase</keyword>
<evidence type="ECO:0000256" key="4">
    <source>
        <dbReference type="ARBA" id="ARBA00022912"/>
    </source>
</evidence>
<dbReference type="EC" id="3.1.3.48" evidence="2"/>
<dbReference type="InterPro" id="IPR023485">
    <property type="entry name" value="Ptyr_pPase"/>
</dbReference>
<name>A0A8J4AIW6_9ACTN</name>
<evidence type="ECO:0000256" key="2">
    <source>
        <dbReference type="ARBA" id="ARBA00013064"/>
    </source>
</evidence>
<evidence type="ECO:0000256" key="3">
    <source>
        <dbReference type="ARBA" id="ARBA00022801"/>
    </source>
</evidence>
<keyword evidence="3" id="KW-0378">Hydrolase</keyword>
<gene>
    <name evidence="7" type="primary">ptpA</name>
    <name evidence="7" type="ORF">NUM_72770</name>
</gene>
<dbReference type="EMBL" id="BOPO01000151">
    <property type="protein sequence ID" value="GIL32023.1"/>
    <property type="molecule type" value="Genomic_DNA"/>
</dbReference>
<dbReference type="AlphaFoldDB" id="A0A8J4AIW6"/>
<dbReference type="InterPro" id="IPR036196">
    <property type="entry name" value="Ptyr_pPase_sf"/>
</dbReference>
<protein>
    <recommendedName>
        <fullName evidence="2">protein-tyrosine-phosphatase</fullName>
        <ecNumber evidence="2">3.1.3.48</ecNumber>
    </recommendedName>
</protein>
<evidence type="ECO:0000256" key="1">
    <source>
        <dbReference type="ARBA" id="ARBA00011063"/>
    </source>
</evidence>
<dbReference type="Gene3D" id="3.40.50.2300">
    <property type="match status" value="1"/>
</dbReference>
<dbReference type="Pfam" id="PF01451">
    <property type="entry name" value="LMWPc"/>
    <property type="match status" value="1"/>
</dbReference>
<evidence type="ECO:0000313" key="7">
    <source>
        <dbReference type="EMBL" id="GIL32023.1"/>
    </source>
</evidence>
<evidence type="ECO:0000259" key="6">
    <source>
        <dbReference type="SMART" id="SM00226"/>
    </source>
</evidence>
<dbReference type="PRINTS" id="PR00719">
    <property type="entry name" value="LMWPTPASE"/>
</dbReference>
<sequence>MLVVCLGNHCRSPLAAAVLESAGCPARSAGLASKHVGRTAHPAMIAAAARHGYDLRSHRGVQVSTSLLDWADLILAMDRTVLTALHQIRSSGAGRLDLYLGGHDVPDPWGQPEAAFEACAELIVAGAARHLDPAPNFG</sequence>
<dbReference type="Proteomes" id="UP000614996">
    <property type="component" value="Unassembled WGS sequence"/>
</dbReference>
<keyword evidence="8" id="KW-1185">Reference proteome</keyword>
<dbReference type="InterPro" id="IPR050438">
    <property type="entry name" value="LMW_PTPase"/>
</dbReference>
<dbReference type="SMART" id="SM00226">
    <property type="entry name" value="LMWPc"/>
    <property type="match status" value="1"/>
</dbReference>
<organism evidence="7 8">
    <name type="scientific">Actinocatenispora comari</name>
    <dbReference type="NCBI Taxonomy" id="2807577"/>
    <lineage>
        <taxon>Bacteria</taxon>
        <taxon>Bacillati</taxon>
        <taxon>Actinomycetota</taxon>
        <taxon>Actinomycetes</taxon>
        <taxon>Micromonosporales</taxon>
        <taxon>Micromonosporaceae</taxon>
        <taxon>Actinocatenispora</taxon>
    </lineage>
</organism>
<comment type="caution">
    <text evidence="7">The sequence shown here is derived from an EMBL/GenBank/DDBJ whole genome shotgun (WGS) entry which is preliminary data.</text>
</comment>
<dbReference type="SUPFAM" id="SSF52788">
    <property type="entry name" value="Phosphotyrosine protein phosphatases I"/>
    <property type="match status" value="1"/>
</dbReference>
<dbReference type="InterPro" id="IPR017867">
    <property type="entry name" value="Tyr_phospatase_low_mol_wt"/>
</dbReference>
<reference evidence="8" key="1">
    <citation type="journal article" date="2021" name="Int. J. Syst. Evol. Microbiol.">
        <title>Actinocatenispora comari sp. nov., an endophytic actinomycete isolated from aerial parts of Comarum salesowianum.</title>
        <authorList>
            <person name="Oyunbileg N."/>
            <person name="Iizaka Y."/>
            <person name="Hamada M."/>
            <person name="Davaapurev B.O."/>
            <person name="Fukumoto A."/>
            <person name="Tsetseg B."/>
            <person name="Kato F."/>
            <person name="Tamura T."/>
            <person name="Batkhuu J."/>
            <person name="Anzai Y."/>
        </authorList>
    </citation>
    <scope>NUCLEOTIDE SEQUENCE [LARGE SCALE GENOMIC DNA]</scope>
    <source>
        <strain evidence="8">NUM-2625</strain>
    </source>
</reference>
<feature type="active site" description="Proton donor" evidence="5">
    <location>
        <position position="107"/>
    </location>
</feature>
<proteinExistence type="inferred from homology"/>
<dbReference type="GO" id="GO:0004725">
    <property type="term" value="F:protein tyrosine phosphatase activity"/>
    <property type="evidence" value="ECO:0007669"/>
    <property type="project" value="UniProtKB-EC"/>
</dbReference>
<evidence type="ECO:0000313" key="8">
    <source>
        <dbReference type="Proteomes" id="UP000614996"/>
    </source>
</evidence>
<accession>A0A8J4AIW6</accession>